<evidence type="ECO:0000256" key="5">
    <source>
        <dbReference type="ARBA" id="ARBA00022737"/>
    </source>
</evidence>
<evidence type="ECO:0000256" key="6">
    <source>
        <dbReference type="ARBA" id="ARBA00022989"/>
    </source>
</evidence>
<dbReference type="FunFam" id="2.60.120.290:FF:000021">
    <property type="entry name" value="Low-density lipoprotein receptor-related protein 12"/>
    <property type="match status" value="1"/>
</dbReference>
<feature type="domain" description="CUB" evidence="15">
    <location>
        <begin position="53"/>
        <end position="165"/>
    </location>
</feature>
<dbReference type="CDD" id="cd00041">
    <property type="entry name" value="CUB"/>
    <property type="match status" value="1"/>
</dbReference>
<dbReference type="PANTHER" id="PTHR24251">
    <property type="entry name" value="OVOCHYMASE-RELATED"/>
    <property type="match status" value="1"/>
</dbReference>
<evidence type="ECO:0000256" key="8">
    <source>
        <dbReference type="ARBA" id="ARBA00023157"/>
    </source>
</evidence>
<dbReference type="Proteomes" id="UP001152803">
    <property type="component" value="Unassembled WGS sequence"/>
</dbReference>
<name>A0A9Q1E2I4_CONCO</name>
<keyword evidence="4" id="KW-0732">Signal</keyword>
<dbReference type="SMART" id="SM00042">
    <property type="entry name" value="CUB"/>
    <property type="match status" value="1"/>
</dbReference>
<keyword evidence="3" id="KW-0812">Transmembrane</keyword>
<feature type="disulfide bond" evidence="13">
    <location>
        <begin position="172"/>
        <end position="184"/>
    </location>
</feature>
<dbReference type="Pfam" id="PF00057">
    <property type="entry name" value="Ldl_recept_a"/>
    <property type="match status" value="1"/>
</dbReference>
<keyword evidence="7" id="KW-0472">Membrane</keyword>
<accession>A0A9Q1E2I4</accession>
<keyword evidence="11" id="KW-0325">Glycoprotein</keyword>
<evidence type="ECO:0000256" key="13">
    <source>
        <dbReference type="PROSITE-ProRule" id="PRU00124"/>
    </source>
</evidence>
<protein>
    <recommendedName>
        <fullName evidence="15">CUB domain-containing protein</fullName>
    </recommendedName>
</protein>
<reference evidence="16" key="1">
    <citation type="journal article" date="2023" name="Science">
        <title>Genome structures resolve the early diversification of teleost fishes.</title>
        <authorList>
            <person name="Parey E."/>
            <person name="Louis A."/>
            <person name="Montfort J."/>
            <person name="Bouchez O."/>
            <person name="Roques C."/>
            <person name="Iampietro C."/>
            <person name="Lluch J."/>
            <person name="Castinel A."/>
            <person name="Donnadieu C."/>
            <person name="Desvignes T."/>
            <person name="Floi Bucao C."/>
            <person name="Jouanno E."/>
            <person name="Wen M."/>
            <person name="Mejri S."/>
            <person name="Dirks R."/>
            <person name="Jansen H."/>
            <person name="Henkel C."/>
            <person name="Chen W.J."/>
            <person name="Zahm M."/>
            <person name="Cabau C."/>
            <person name="Klopp C."/>
            <person name="Thompson A.W."/>
            <person name="Robinson-Rechavi M."/>
            <person name="Braasch I."/>
            <person name="Lecointre G."/>
            <person name="Bobe J."/>
            <person name="Postlethwait J.H."/>
            <person name="Berthelot C."/>
            <person name="Roest Crollius H."/>
            <person name="Guiguen Y."/>
        </authorList>
    </citation>
    <scope>NUCLEOTIDE SEQUENCE</scope>
    <source>
        <strain evidence="16">Concon-B</strain>
    </source>
</reference>
<dbReference type="PROSITE" id="PS50068">
    <property type="entry name" value="LDLRA_2"/>
    <property type="match status" value="1"/>
</dbReference>
<evidence type="ECO:0000256" key="3">
    <source>
        <dbReference type="ARBA" id="ARBA00022692"/>
    </source>
</evidence>
<dbReference type="Pfam" id="PF00431">
    <property type="entry name" value="CUB"/>
    <property type="match status" value="1"/>
</dbReference>
<feature type="disulfide bond" evidence="13">
    <location>
        <begin position="179"/>
        <end position="197"/>
    </location>
</feature>
<evidence type="ECO:0000313" key="16">
    <source>
        <dbReference type="EMBL" id="KAJ8288486.1"/>
    </source>
</evidence>
<dbReference type="GO" id="GO:0006897">
    <property type="term" value="P:endocytosis"/>
    <property type="evidence" value="ECO:0007669"/>
    <property type="project" value="UniProtKB-KW"/>
</dbReference>
<feature type="region of interest" description="Disordered" evidence="14">
    <location>
        <begin position="263"/>
        <end position="295"/>
    </location>
</feature>
<keyword evidence="2" id="KW-0254">Endocytosis</keyword>
<comment type="subcellular location">
    <subcellularLocation>
        <location evidence="12">Membrane</location>
        <location evidence="12">Coated pit</location>
    </subcellularLocation>
    <subcellularLocation>
        <location evidence="1">Membrane</location>
        <topology evidence="1">Single-pass type I membrane protein</topology>
    </subcellularLocation>
</comment>
<evidence type="ECO:0000256" key="11">
    <source>
        <dbReference type="ARBA" id="ARBA00023180"/>
    </source>
</evidence>
<dbReference type="InterPro" id="IPR002172">
    <property type="entry name" value="LDrepeatLR_classA_rpt"/>
</dbReference>
<dbReference type="CDD" id="cd00112">
    <property type="entry name" value="LDLa"/>
    <property type="match status" value="1"/>
</dbReference>
<keyword evidence="6" id="KW-1133">Transmembrane helix</keyword>
<keyword evidence="8 13" id="KW-1015">Disulfide bond</keyword>
<dbReference type="EMBL" id="JAFJMO010000001">
    <property type="protein sequence ID" value="KAJ8288486.1"/>
    <property type="molecule type" value="Genomic_DNA"/>
</dbReference>
<feature type="region of interest" description="Disordered" evidence="14">
    <location>
        <begin position="203"/>
        <end position="251"/>
    </location>
</feature>
<gene>
    <name evidence="16" type="ORF">COCON_G00011450</name>
</gene>
<evidence type="ECO:0000256" key="4">
    <source>
        <dbReference type="ARBA" id="ARBA00022729"/>
    </source>
</evidence>
<evidence type="ECO:0000256" key="1">
    <source>
        <dbReference type="ARBA" id="ARBA00004479"/>
    </source>
</evidence>
<dbReference type="InterPro" id="IPR000859">
    <property type="entry name" value="CUB_dom"/>
</dbReference>
<evidence type="ECO:0000256" key="14">
    <source>
        <dbReference type="SAM" id="MobiDB-lite"/>
    </source>
</evidence>
<dbReference type="PROSITE" id="PS01180">
    <property type="entry name" value="CUB"/>
    <property type="match status" value="1"/>
</dbReference>
<dbReference type="SUPFAM" id="SSF49854">
    <property type="entry name" value="Spermadhesin, CUB domain"/>
    <property type="match status" value="1"/>
</dbReference>
<feature type="compositionally biased region" description="Low complexity" evidence="14">
    <location>
        <begin position="263"/>
        <end position="291"/>
    </location>
</feature>
<dbReference type="AlphaFoldDB" id="A0A9Q1E2I4"/>
<feature type="compositionally biased region" description="Low complexity" evidence="14">
    <location>
        <begin position="220"/>
        <end position="251"/>
    </location>
</feature>
<dbReference type="Gene3D" id="4.10.400.10">
    <property type="entry name" value="Low-density Lipoprotein Receptor"/>
    <property type="match status" value="1"/>
</dbReference>
<comment type="caution">
    <text evidence="16">The sequence shown here is derived from an EMBL/GenBank/DDBJ whole genome shotgun (WGS) entry which is preliminary data.</text>
</comment>
<keyword evidence="9" id="KW-0675">Receptor</keyword>
<dbReference type="SMART" id="SM00192">
    <property type="entry name" value="LDLa"/>
    <property type="match status" value="1"/>
</dbReference>
<dbReference type="InterPro" id="IPR035914">
    <property type="entry name" value="Sperma_CUB_dom_sf"/>
</dbReference>
<dbReference type="Gene3D" id="2.60.120.290">
    <property type="entry name" value="Spermadhesin, CUB domain"/>
    <property type="match status" value="1"/>
</dbReference>
<dbReference type="OrthoDB" id="10020456at2759"/>
<comment type="caution">
    <text evidence="13">Lacks conserved residue(s) required for the propagation of feature annotation.</text>
</comment>
<proteinExistence type="predicted"/>
<keyword evidence="17" id="KW-1185">Reference proteome</keyword>
<keyword evidence="10" id="KW-0168">Coated pit</keyword>
<sequence length="336" mass="35665">MKYTVAMAYSVGAKTRILLWTYLHFFTNCFYIGSVGCVQHNENVYVSGISSACGGMAEQIRASSGVITSPGWPFGYPSRINCSWNIHANPGEIITISFQDFEIQSSHRCGSDWISIGTYKNADSYRACGSSVPAPYISSQDHVWIKFHADDSLTAKGFRLSYITGKSEEISCDSDQFHCANGKCVPEAWKCNTMDECGTALTRTCAPSPTRRPPSPSSPAPTTSSPASPATPASTPASRSRSSATAASTARTWATRWTATCPPAGSGCAPSTAPSARPTTPTSTRRGATAPGSSTRATTARWCCASATSSWTARATATTSRCTTGWRRTRAGSSAC</sequence>
<evidence type="ECO:0000256" key="2">
    <source>
        <dbReference type="ARBA" id="ARBA00022583"/>
    </source>
</evidence>
<evidence type="ECO:0000313" key="17">
    <source>
        <dbReference type="Proteomes" id="UP001152803"/>
    </source>
</evidence>
<keyword evidence="5" id="KW-0677">Repeat</keyword>
<evidence type="ECO:0000256" key="9">
    <source>
        <dbReference type="ARBA" id="ARBA00023170"/>
    </source>
</evidence>
<evidence type="ECO:0000256" key="10">
    <source>
        <dbReference type="ARBA" id="ARBA00023176"/>
    </source>
</evidence>
<evidence type="ECO:0000256" key="12">
    <source>
        <dbReference type="ARBA" id="ARBA00037878"/>
    </source>
</evidence>
<dbReference type="GO" id="GO:0005905">
    <property type="term" value="C:clathrin-coated pit"/>
    <property type="evidence" value="ECO:0007669"/>
    <property type="project" value="UniProtKB-KW"/>
</dbReference>
<feature type="compositionally biased region" description="Pro residues" evidence="14">
    <location>
        <begin position="210"/>
        <end position="219"/>
    </location>
</feature>
<dbReference type="InterPro" id="IPR036055">
    <property type="entry name" value="LDL_receptor-like_sf"/>
</dbReference>
<evidence type="ECO:0000259" key="15">
    <source>
        <dbReference type="PROSITE" id="PS01180"/>
    </source>
</evidence>
<dbReference type="SUPFAM" id="SSF57424">
    <property type="entry name" value="LDL receptor-like module"/>
    <property type="match status" value="1"/>
</dbReference>
<organism evidence="16 17">
    <name type="scientific">Conger conger</name>
    <name type="common">Conger eel</name>
    <name type="synonym">Muraena conger</name>
    <dbReference type="NCBI Taxonomy" id="82655"/>
    <lineage>
        <taxon>Eukaryota</taxon>
        <taxon>Metazoa</taxon>
        <taxon>Chordata</taxon>
        <taxon>Craniata</taxon>
        <taxon>Vertebrata</taxon>
        <taxon>Euteleostomi</taxon>
        <taxon>Actinopterygii</taxon>
        <taxon>Neopterygii</taxon>
        <taxon>Teleostei</taxon>
        <taxon>Anguilliformes</taxon>
        <taxon>Congridae</taxon>
        <taxon>Conger</taxon>
    </lineage>
</organism>
<evidence type="ECO:0000256" key="7">
    <source>
        <dbReference type="ARBA" id="ARBA00023136"/>
    </source>
</evidence>